<dbReference type="AlphaFoldDB" id="A0A3M7M1U5"/>
<dbReference type="EMBL" id="KE747815">
    <property type="protein sequence ID" value="RMZ68360.1"/>
    <property type="molecule type" value="Genomic_DNA"/>
</dbReference>
<reference evidence="1 2" key="1">
    <citation type="journal article" date="2014" name="PLoS ONE">
        <title>De novo Genome Assembly of the Fungal Plant Pathogen Pyrenophora semeniperda.</title>
        <authorList>
            <person name="Soliai M.M."/>
            <person name="Meyer S.E."/>
            <person name="Udall J.A."/>
            <person name="Elzinga D.E."/>
            <person name="Hermansen R.A."/>
            <person name="Bodily P.M."/>
            <person name="Hart A.A."/>
            <person name="Coleman C.E."/>
        </authorList>
    </citation>
    <scope>NUCLEOTIDE SEQUENCE [LARGE SCALE GENOMIC DNA]</scope>
    <source>
        <strain evidence="1 2">CCB06</strain>
        <tissue evidence="1">Mycelium</tissue>
    </source>
</reference>
<evidence type="ECO:0000313" key="2">
    <source>
        <dbReference type="Proteomes" id="UP000265663"/>
    </source>
</evidence>
<dbReference type="Proteomes" id="UP000265663">
    <property type="component" value="Unassembled WGS sequence"/>
</dbReference>
<organism evidence="1 2">
    <name type="scientific">Pyrenophora seminiperda CCB06</name>
    <dbReference type="NCBI Taxonomy" id="1302712"/>
    <lineage>
        <taxon>Eukaryota</taxon>
        <taxon>Fungi</taxon>
        <taxon>Dikarya</taxon>
        <taxon>Ascomycota</taxon>
        <taxon>Pezizomycotina</taxon>
        <taxon>Dothideomycetes</taxon>
        <taxon>Pleosporomycetidae</taxon>
        <taxon>Pleosporales</taxon>
        <taxon>Pleosporineae</taxon>
        <taxon>Pleosporaceae</taxon>
        <taxon>Pyrenophora</taxon>
    </lineage>
</organism>
<accession>A0A3M7M1U5</accession>
<sequence>MTDARCRWMRRGGGSRHVRERPGEQGDGVMCVLTRLCVCTVLVGLVDV</sequence>
<evidence type="ECO:0000313" key="1">
    <source>
        <dbReference type="EMBL" id="RMZ68360.1"/>
    </source>
</evidence>
<protein>
    <submittedName>
        <fullName evidence="1">Uncharacterized protein</fullName>
    </submittedName>
</protein>
<gene>
    <name evidence="1" type="ORF">GMOD_00009979</name>
</gene>
<proteinExistence type="predicted"/>
<name>A0A3M7M1U5_9PLEO</name>
<keyword evidence="2" id="KW-1185">Reference proteome</keyword>